<evidence type="ECO:0000256" key="13">
    <source>
        <dbReference type="PROSITE-ProRule" id="PRU10141"/>
    </source>
</evidence>
<dbReference type="Gene3D" id="1.10.510.10">
    <property type="entry name" value="Transferase(Phosphotransferase) domain 1"/>
    <property type="match status" value="2"/>
</dbReference>
<dbReference type="PRINTS" id="PR00452">
    <property type="entry name" value="SH3DOMAIN"/>
</dbReference>
<dbReference type="EMBL" id="JAIPUX010000415">
    <property type="protein sequence ID" value="KAH0631013.1"/>
    <property type="molecule type" value="Genomic_DNA"/>
</dbReference>
<dbReference type="SMART" id="SM00219">
    <property type="entry name" value="TyrKc"/>
    <property type="match status" value="1"/>
</dbReference>
<dbReference type="EC" id="2.7.10.2" evidence="1"/>
<dbReference type="InterPro" id="IPR036028">
    <property type="entry name" value="SH3-like_dom_sf"/>
</dbReference>
<evidence type="ECO:0000313" key="18">
    <source>
        <dbReference type="EMBL" id="KAH0631013.1"/>
    </source>
</evidence>
<evidence type="ECO:0000256" key="11">
    <source>
        <dbReference type="PROSITE-ProRule" id="PRU00192"/>
    </source>
</evidence>
<keyword evidence="2 11" id="KW-0728">SH3 domain</keyword>
<feature type="region of interest" description="Disordered" evidence="14">
    <location>
        <begin position="95"/>
        <end position="135"/>
    </location>
</feature>
<feature type="domain" description="Protein kinase" evidence="17">
    <location>
        <begin position="237"/>
        <end position="334"/>
    </location>
</feature>
<dbReference type="Gene3D" id="2.30.29.30">
    <property type="entry name" value="Pleckstrin-homology domain (PH domain)/Phosphotyrosine-binding domain (PTB)"/>
    <property type="match status" value="1"/>
</dbReference>
<feature type="domain" description="SH3" evidence="15">
    <location>
        <begin position="134"/>
        <end position="194"/>
    </location>
</feature>
<evidence type="ECO:0000256" key="4">
    <source>
        <dbReference type="ARBA" id="ARBA00022723"/>
    </source>
</evidence>
<dbReference type="InterPro" id="IPR001452">
    <property type="entry name" value="SH3_domain"/>
</dbReference>
<evidence type="ECO:0000313" key="19">
    <source>
        <dbReference type="Proteomes" id="UP000826234"/>
    </source>
</evidence>
<dbReference type="InterPro" id="IPR020635">
    <property type="entry name" value="Tyr_kinase_cat_dom"/>
</dbReference>
<dbReference type="PROSITE" id="PS50003">
    <property type="entry name" value="PH_DOMAIN"/>
    <property type="match status" value="1"/>
</dbReference>
<proteinExistence type="predicted"/>
<dbReference type="PRINTS" id="PR00402">
    <property type="entry name" value="TECBTKDOMAIN"/>
</dbReference>
<dbReference type="SMART" id="SM00107">
    <property type="entry name" value="BTK"/>
    <property type="match status" value="1"/>
</dbReference>
<evidence type="ECO:0000259" key="15">
    <source>
        <dbReference type="PROSITE" id="PS50002"/>
    </source>
</evidence>
<accession>A0ABQ7TPD3</accession>
<dbReference type="PROSITE" id="PS00107">
    <property type="entry name" value="PROTEIN_KINASE_ATP"/>
    <property type="match status" value="1"/>
</dbReference>
<dbReference type="PROSITE" id="PS51113">
    <property type="entry name" value="ZF_BTK"/>
    <property type="match status" value="1"/>
</dbReference>
<reference evidence="18 19" key="1">
    <citation type="journal article" date="2022" name="Gigascience">
        <title>A chromosome-level genome assembly and annotation of the desert horned lizard, Phrynosoma platyrhinos, provides insight into chromosomal rearrangements among reptiles.</title>
        <authorList>
            <person name="Koochekian N."/>
            <person name="Ascanio A."/>
            <person name="Farleigh K."/>
            <person name="Card D.C."/>
            <person name="Schield D.R."/>
            <person name="Castoe T.A."/>
            <person name="Jezkova T."/>
        </authorList>
    </citation>
    <scope>NUCLEOTIDE SEQUENCE [LARGE SCALE GENOMIC DNA]</scope>
    <source>
        <strain evidence="18">NK-2021</strain>
    </source>
</reference>
<dbReference type="Pfam" id="PF00779">
    <property type="entry name" value="BTK"/>
    <property type="match status" value="1"/>
</dbReference>
<keyword evidence="19" id="KW-1185">Reference proteome</keyword>
<evidence type="ECO:0000256" key="3">
    <source>
        <dbReference type="ARBA" id="ARBA00022679"/>
    </source>
</evidence>
<dbReference type="InterPro" id="IPR050198">
    <property type="entry name" value="Non-receptor_tyrosine_kinases"/>
</dbReference>
<evidence type="ECO:0000256" key="7">
    <source>
        <dbReference type="ARBA" id="ARBA00022777"/>
    </source>
</evidence>
<dbReference type="InterPro" id="IPR000719">
    <property type="entry name" value="Prot_kinase_dom"/>
</dbReference>
<comment type="caution">
    <text evidence="18">The sequence shown here is derived from an EMBL/GenBank/DDBJ whole genome shotgun (WGS) entry which is preliminary data.</text>
</comment>
<gene>
    <name evidence="18" type="ORF">JD844_004475</name>
</gene>
<dbReference type="SUPFAM" id="SSF50044">
    <property type="entry name" value="SH3-domain"/>
    <property type="match status" value="1"/>
</dbReference>
<keyword evidence="9 13" id="KW-0067">ATP-binding</keyword>
<evidence type="ECO:0000256" key="10">
    <source>
        <dbReference type="ARBA" id="ARBA00023137"/>
    </source>
</evidence>
<dbReference type="SUPFAM" id="SSF50729">
    <property type="entry name" value="PH domain-like"/>
    <property type="match status" value="1"/>
</dbReference>
<dbReference type="PANTHER" id="PTHR24418">
    <property type="entry name" value="TYROSINE-PROTEIN KINASE"/>
    <property type="match status" value="1"/>
</dbReference>
<evidence type="ECO:0000256" key="14">
    <source>
        <dbReference type="SAM" id="MobiDB-lite"/>
    </source>
</evidence>
<keyword evidence="3" id="KW-0808">Transferase</keyword>
<keyword evidence="4" id="KW-0479">Metal-binding</keyword>
<organism evidence="18 19">
    <name type="scientific">Phrynosoma platyrhinos</name>
    <name type="common">Desert horned lizard</name>
    <dbReference type="NCBI Taxonomy" id="52577"/>
    <lineage>
        <taxon>Eukaryota</taxon>
        <taxon>Metazoa</taxon>
        <taxon>Chordata</taxon>
        <taxon>Craniata</taxon>
        <taxon>Vertebrata</taxon>
        <taxon>Euteleostomi</taxon>
        <taxon>Lepidosauria</taxon>
        <taxon>Squamata</taxon>
        <taxon>Bifurcata</taxon>
        <taxon>Unidentata</taxon>
        <taxon>Episquamata</taxon>
        <taxon>Toxicofera</taxon>
        <taxon>Iguania</taxon>
        <taxon>Phrynosomatidae</taxon>
        <taxon>Phrynosomatinae</taxon>
        <taxon>Phrynosoma</taxon>
    </lineage>
</organism>
<evidence type="ECO:0000256" key="6">
    <source>
        <dbReference type="ARBA" id="ARBA00022771"/>
    </source>
</evidence>
<dbReference type="Gene3D" id="2.30.30.40">
    <property type="entry name" value="SH3 Domains"/>
    <property type="match status" value="1"/>
</dbReference>
<sequence length="334" mass="38399">MRKGDDLNEPEQMSIIERFPYPFQVVYDEGPLYVFSPTEELRSRWIQQLKSVIRYNNNLVQKYHPCFWTDGQYLCCLQTAKMAMGCQIVESKSRKGSRSGSSIQKPDKPLPPTPEENEMMKKQLPPTPTASTPSRSRKVVALYDYAPMNEQDLQLQKGEEYLILEESNESWWRAQDQTGKQGYIPSNYVTETNDSLEIFETKMVASLSEIPPARQENILSLYLPNHLGAWEIDPKDLTFLKELGTGQFGVVKHGKWKGRHDVAVKMIKEGSMSEDAFIDEAKVMMYVLDDDYISSMGSKFPVRWSPPEVLLYSKFSSKSDVWAFGEYKSHGKEI</sequence>
<dbReference type="Pfam" id="PF00018">
    <property type="entry name" value="SH3_1"/>
    <property type="match status" value="1"/>
</dbReference>
<keyword evidence="7" id="KW-0418">Kinase</keyword>
<keyword evidence="6 12" id="KW-0863">Zinc-finger</keyword>
<dbReference type="InterPro" id="IPR001849">
    <property type="entry name" value="PH_domain"/>
</dbReference>
<evidence type="ECO:0000256" key="12">
    <source>
        <dbReference type="PROSITE-ProRule" id="PRU00432"/>
    </source>
</evidence>
<dbReference type="SUPFAM" id="SSF56112">
    <property type="entry name" value="Protein kinase-like (PK-like)"/>
    <property type="match status" value="1"/>
</dbReference>
<name>A0ABQ7TPD3_PHRPL</name>
<evidence type="ECO:0000256" key="8">
    <source>
        <dbReference type="ARBA" id="ARBA00022833"/>
    </source>
</evidence>
<evidence type="ECO:0000256" key="5">
    <source>
        <dbReference type="ARBA" id="ARBA00022741"/>
    </source>
</evidence>
<dbReference type="InterPro" id="IPR017441">
    <property type="entry name" value="Protein_kinase_ATP_BS"/>
</dbReference>
<dbReference type="InterPro" id="IPR011009">
    <property type="entry name" value="Kinase-like_dom_sf"/>
</dbReference>
<evidence type="ECO:0000256" key="1">
    <source>
        <dbReference type="ARBA" id="ARBA00011903"/>
    </source>
</evidence>
<keyword evidence="10" id="KW-0829">Tyrosine-protein kinase</keyword>
<keyword evidence="8" id="KW-0862">Zinc</keyword>
<evidence type="ECO:0000256" key="9">
    <source>
        <dbReference type="ARBA" id="ARBA00022840"/>
    </source>
</evidence>
<evidence type="ECO:0000259" key="17">
    <source>
        <dbReference type="PROSITE" id="PS50011"/>
    </source>
</evidence>
<dbReference type="Proteomes" id="UP000826234">
    <property type="component" value="Unassembled WGS sequence"/>
</dbReference>
<dbReference type="InterPro" id="IPR001562">
    <property type="entry name" value="Znf_Btk_motif"/>
</dbReference>
<protein>
    <recommendedName>
        <fullName evidence="1">non-specific protein-tyrosine kinase</fullName>
        <ecNumber evidence="1">2.7.10.2</ecNumber>
    </recommendedName>
</protein>
<feature type="binding site" evidence="13">
    <location>
        <position position="265"/>
    </location>
    <ligand>
        <name>ATP</name>
        <dbReference type="ChEBI" id="CHEBI:30616"/>
    </ligand>
</feature>
<dbReference type="PROSITE" id="PS50002">
    <property type="entry name" value="SH3"/>
    <property type="match status" value="1"/>
</dbReference>
<evidence type="ECO:0000259" key="16">
    <source>
        <dbReference type="PROSITE" id="PS50003"/>
    </source>
</evidence>
<dbReference type="InterPro" id="IPR001245">
    <property type="entry name" value="Ser-Thr/Tyr_kinase_cat_dom"/>
</dbReference>
<dbReference type="SMART" id="SM00326">
    <property type="entry name" value="SH3"/>
    <property type="match status" value="1"/>
</dbReference>
<keyword evidence="5 13" id="KW-0547">Nucleotide-binding</keyword>
<feature type="domain" description="PH" evidence="16">
    <location>
        <begin position="1"/>
        <end position="54"/>
    </location>
</feature>
<dbReference type="PROSITE" id="PS50011">
    <property type="entry name" value="PROTEIN_KINASE_DOM"/>
    <property type="match status" value="1"/>
</dbReference>
<dbReference type="Pfam" id="PF07714">
    <property type="entry name" value="PK_Tyr_Ser-Thr"/>
    <property type="match status" value="2"/>
</dbReference>
<dbReference type="InterPro" id="IPR011993">
    <property type="entry name" value="PH-like_dom_sf"/>
</dbReference>
<evidence type="ECO:0000256" key="2">
    <source>
        <dbReference type="ARBA" id="ARBA00022443"/>
    </source>
</evidence>